<sequence length="343" mass="40494">MKQIKPAPSIPSKIKGKELILKSQNIQKIKQYEFDHFLDQVNKPKRIDKFSEQIPPLPCQFKQKQVKEIITLPEFIQMENPPPFGGAQAVNDKDDKIFDSSVLLGELIKTEYLINSDSLKYINQTEIISQFFNYTDQLLPIINDIIDEVMENDIFNTSTQNIIMTALQGNLCENFPKFYYFCNISSDLTYSEKDITYMYLTQGISGMMQKYQNLLQSEFSYERDSLQYETDITLLQEYLDSQTHQNIFVQYFYDMEYLVYTSFNYFYEQTMTIGQEVKDKLSNFFLYSGLISLAIISVEFLIWYYIEDQEFSQLKLIITLLPQSLLKNKNINRLVVRTFTQIY</sequence>
<gene>
    <name evidence="2" type="ORF">PSON_ATCC_30995.1.T1390108</name>
</gene>
<keyword evidence="3" id="KW-1185">Reference proteome</keyword>
<proteinExistence type="predicted"/>
<dbReference type="EMBL" id="CAJJDN010000139">
    <property type="protein sequence ID" value="CAD8122596.1"/>
    <property type="molecule type" value="Genomic_DNA"/>
</dbReference>
<name>A0A8S1R3G9_9CILI</name>
<comment type="caution">
    <text evidence="2">The sequence shown here is derived from an EMBL/GenBank/DDBJ whole genome shotgun (WGS) entry which is preliminary data.</text>
</comment>
<keyword evidence="1" id="KW-0472">Membrane</keyword>
<reference evidence="2" key="1">
    <citation type="submission" date="2021-01" db="EMBL/GenBank/DDBJ databases">
        <authorList>
            <consortium name="Genoscope - CEA"/>
            <person name="William W."/>
        </authorList>
    </citation>
    <scope>NUCLEOTIDE SEQUENCE</scope>
</reference>
<organism evidence="2 3">
    <name type="scientific">Paramecium sonneborni</name>
    <dbReference type="NCBI Taxonomy" id="65129"/>
    <lineage>
        <taxon>Eukaryota</taxon>
        <taxon>Sar</taxon>
        <taxon>Alveolata</taxon>
        <taxon>Ciliophora</taxon>
        <taxon>Intramacronucleata</taxon>
        <taxon>Oligohymenophorea</taxon>
        <taxon>Peniculida</taxon>
        <taxon>Parameciidae</taxon>
        <taxon>Paramecium</taxon>
    </lineage>
</organism>
<dbReference type="AlphaFoldDB" id="A0A8S1R3G9"/>
<keyword evidence="1" id="KW-0812">Transmembrane</keyword>
<evidence type="ECO:0000256" key="1">
    <source>
        <dbReference type="SAM" id="Phobius"/>
    </source>
</evidence>
<evidence type="ECO:0000313" key="3">
    <source>
        <dbReference type="Proteomes" id="UP000692954"/>
    </source>
</evidence>
<accession>A0A8S1R3G9</accession>
<evidence type="ECO:0008006" key="4">
    <source>
        <dbReference type="Google" id="ProtNLM"/>
    </source>
</evidence>
<keyword evidence="1" id="KW-1133">Transmembrane helix</keyword>
<evidence type="ECO:0000313" key="2">
    <source>
        <dbReference type="EMBL" id="CAD8122596.1"/>
    </source>
</evidence>
<protein>
    <recommendedName>
        <fullName evidence="4">Transmembrane protein</fullName>
    </recommendedName>
</protein>
<dbReference type="Proteomes" id="UP000692954">
    <property type="component" value="Unassembled WGS sequence"/>
</dbReference>
<feature type="transmembrane region" description="Helical" evidence="1">
    <location>
        <begin position="284"/>
        <end position="306"/>
    </location>
</feature>